<keyword evidence="1" id="KW-0812">Transmembrane</keyword>
<keyword evidence="1" id="KW-0472">Membrane</keyword>
<keyword evidence="3" id="KW-1185">Reference proteome</keyword>
<evidence type="ECO:0000313" key="2">
    <source>
        <dbReference type="EMBL" id="PYG87325.1"/>
    </source>
</evidence>
<proteinExistence type="predicted"/>
<evidence type="ECO:0000313" key="3">
    <source>
        <dbReference type="Proteomes" id="UP000248132"/>
    </source>
</evidence>
<dbReference type="OrthoDB" id="2087129at2"/>
<name>A0A318XJA3_9FIRM</name>
<comment type="caution">
    <text evidence="2">The sequence shown here is derived from an EMBL/GenBank/DDBJ whole genome shotgun (WGS) entry which is preliminary data.</text>
</comment>
<keyword evidence="1" id="KW-1133">Transmembrane helix</keyword>
<gene>
    <name evidence="2" type="ORF">LY28_02233</name>
</gene>
<organism evidence="2 3">
    <name type="scientific">Ruminiclostridium sufflavum DSM 19573</name>
    <dbReference type="NCBI Taxonomy" id="1121337"/>
    <lineage>
        <taxon>Bacteria</taxon>
        <taxon>Bacillati</taxon>
        <taxon>Bacillota</taxon>
        <taxon>Clostridia</taxon>
        <taxon>Eubacteriales</taxon>
        <taxon>Oscillospiraceae</taxon>
        <taxon>Ruminiclostridium</taxon>
    </lineage>
</organism>
<dbReference type="EMBL" id="QKMR01000012">
    <property type="protein sequence ID" value="PYG87325.1"/>
    <property type="molecule type" value="Genomic_DNA"/>
</dbReference>
<evidence type="ECO:0000256" key="1">
    <source>
        <dbReference type="SAM" id="Phobius"/>
    </source>
</evidence>
<feature type="transmembrane region" description="Helical" evidence="1">
    <location>
        <begin position="58"/>
        <end position="77"/>
    </location>
</feature>
<reference evidence="2 3" key="1">
    <citation type="submission" date="2018-06" db="EMBL/GenBank/DDBJ databases">
        <title>Genomic Encyclopedia of Type Strains, Phase I: the one thousand microbial genomes (KMG-I) project.</title>
        <authorList>
            <person name="Kyrpides N."/>
        </authorList>
    </citation>
    <scope>NUCLEOTIDE SEQUENCE [LARGE SCALE GENOMIC DNA]</scope>
    <source>
        <strain evidence="2 3">DSM 19573</strain>
    </source>
</reference>
<protein>
    <submittedName>
        <fullName evidence="2">Uncharacterized protein</fullName>
    </submittedName>
</protein>
<dbReference type="AlphaFoldDB" id="A0A318XJA3"/>
<sequence>MKTIDIIALAIIAVGFAAVLLSRAVVKKFDLVQRQHCKYAEELSEEELNEYKLNKAMFNIKITGIIITVPGLILLLVSSRF</sequence>
<dbReference type="RefSeq" id="WP_110462259.1">
    <property type="nucleotide sequence ID" value="NZ_QKMR01000012.1"/>
</dbReference>
<dbReference type="Proteomes" id="UP000248132">
    <property type="component" value="Unassembled WGS sequence"/>
</dbReference>
<accession>A0A318XJA3</accession>
<feature type="transmembrane region" description="Helical" evidence="1">
    <location>
        <begin position="6"/>
        <end position="26"/>
    </location>
</feature>